<dbReference type="InterPro" id="IPR014729">
    <property type="entry name" value="Rossmann-like_a/b/a_fold"/>
</dbReference>
<comment type="caution">
    <text evidence="3">The sequence shown here is derived from an EMBL/GenBank/DDBJ whole genome shotgun (WGS) entry which is preliminary data.</text>
</comment>
<dbReference type="Gene3D" id="3.40.50.620">
    <property type="entry name" value="HUPs"/>
    <property type="match status" value="1"/>
</dbReference>
<dbReference type="Proteomes" id="UP000076563">
    <property type="component" value="Unassembled WGS sequence"/>
</dbReference>
<keyword evidence="1" id="KW-1133">Transmembrane helix</keyword>
<evidence type="ECO:0000313" key="3">
    <source>
        <dbReference type="EMBL" id="KZE78416.1"/>
    </source>
</evidence>
<name>A0A163XTI7_9BACL</name>
<dbReference type="STRING" id="1007103.GCA_000213315_03792"/>
<dbReference type="AlphaFoldDB" id="A0A163XTI7"/>
<dbReference type="GO" id="GO:0043164">
    <property type="term" value="P:Gram-negative-bacterium-type cell wall biogenesis"/>
    <property type="evidence" value="ECO:0007669"/>
    <property type="project" value="TreeGrafter"/>
</dbReference>
<dbReference type="OrthoDB" id="9782395at2"/>
<dbReference type="InterPro" id="IPR051599">
    <property type="entry name" value="Cell_Envelope_Assoc"/>
</dbReference>
<dbReference type="InterPro" id="IPR003848">
    <property type="entry name" value="DUF218"/>
</dbReference>
<organism evidence="3 4">
    <name type="scientific">Paenibacillus elgii</name>
    <dbReference type="NCBI Taxonomy" id="189691"/>
    <lineage>
        <taxon>Bacteria</taxon>
        <taxon>Bacillati</taxon>
        <taxon>Bacillota</taxon>
        <taxon>Bacilli</taxon>
        <taxon>Bacillales</taxon>
        <taxon>Paenibacillaceae</taxon>
        <taxon>Paenibacillus</taxon>
    </lineage>
</organism>
<protein>
    <recommendedName>
        <fullName evidence="2">DUF218 domain-containing protein</fullName>
    </recommendedName>
</protein>
<dbReference type="Pfam" id="PF02698">
    <property type="entry name" value="DUF218"/>
    <property type="match status" value="1"/>
</dbReference>
<dbReference type="EMBL" id="LQRA01000056">
    <property type="protein sequence ID" value="KZE78416.1"/>
    <property type="molecule type" value="Genomic_DNA"/>
</dbReference>
<sequence length="247" mass="26950">MIYVLKLIYSFMMPPGCFVPLLLLIGWWLYARVRRSAGIVLFASALLVYLLSIPLVGETALQSIENRYSPPAVLQGDVYVMLTGGAVSGTPDVSGTGHLSGSTLHRVVAVAELYAARPLPIIVSGGQVYADTANEGQLARSKLIALGVPAEAIRLDDRSRTTQENAQYSKQLLDEGGWKRPILVTSAFHMPRSVKHFAAQHVQVVPYPVDYKISRGTGWTGRLWIPTSAAMDDLSLALKEYLGLLQK</sequence>
<dbReference type="GO" id="GO:0000270">
    <property type="term" value="P:peptidoglycan metabolic process"/>
    <property type="evidence" value="ECO:0007669"/>
    <property type="project" value="TreeGrafter"/>
</dbReference>
<dbReference type="PANTHER" id="PTHR30336">
    <property type="entry name" value="INNER MEMBRANE PROTEIN, PROBABLE PERMEASE"/>
    <property type="match status" value="1"/>
</dbReference>
<dbReference type="CDD" id="cd06259">
    <property type="entry name" value="YdcF-like"/>
    <property type="match status" value="1"/>
</dbReference>
<keyword evidence="1" id="KW-0812">Transmembrane</keyword>
<proteinExistence type="predicted"/>
<gene>
    <name evidence="3" type="ORF">AV654_19250</name>
</gene>
<evidence type="ECO:0000256" key="1">
    <source>
        <dbReference type="SAM" id="Phobius"/>
    </source>
</evidence>
<keyword evidence="4" id="KW-1185">Reference proteome</keyword>
<accession>A0A163XTI7</accession>
<feature type="domain" description="DUF218" evidence="2">
    <location>
        <begin position="78"/>
        <end position="243"/>
    </location>
</feature>
<dbReference type="GO" id="GO:0005886">
    <property type="term" value="C:plasma membrane"/>
    <property type="evidence" value="ECO:0007669"/>
    <property type="project" value="TreeGrafter"/>
</dbReference>
<dbReference type="RefSeq" id="WP_063182994.1">
    <property type="nucleotide sequence ID" value="NZ_CP121215.1"/>
</dbReference>
<keyword evidence="1" id="KW-0472">Membrane</keyword>
<dbReference type="eggNOG" id="COG1434">
    <property type="taxonomic scope" value="Bacteria"/>
</dbReference>
<feature type="transmembrane region" description="Helical" evidence="1">
    <location>
        <begin position="36"/>
        <end position="57"/>
    </location>
</feature>
<dbReference type="PANTHER" id="PTHR30336:SF4">
    <property type="entry name" value="ENVELOPE BIOGENESIS FACTOR ELYC"/>
    <property type="match status" value="1"/>
</dbReference>
<evidence type="ECO:0000313" key="4">
    <source>
        <dbReference type="Proteomes" id="UP000076563"/>
    </source>
</evidence>
<feature type="transmembrane region" description="Helical" evidence="1">
    <location>
        <begin position="7"/>
        <end position="30"/>
    </location>
</feature>
<evidence type="ECO:0000259" key="2">
    <source>
        <dbReference type="Pfam" id="PF02698"/>
    </source>
</evidence>
<reference evidence="4" key="1">
    <citation type="submission" date="2016-01" db="EMBL/GenBank/DDBJ databases">
        <title>Draft genome of Chromobacterium sp. F49.</title>
        <authorList>
            <person name="Hong K.W."/>
        </authorList>
    </citation>
    <scope>NUCLEOTIDE SEQUENCE [LARGE SCALE GENOMIC DNA]</scope>
    <source>
        <strain evidence="4">M63</strain>
    </source>
</reference>